<accession>A0A6I3KML6</accession>
<proteinExistence type="predicted"/>
<keyword evidence="3" id="KW-1185">Reference proteome</keyword>
<dbReference type="AlphaFoldDB" id="A0A6I3KML6"/>
<feature type="transmembrane region" description="Helical" evidence="1">
    <location>
        <begin position="53"/>
        <end position="75"/>
    </location>
</feature>
<dbReference type="Proteomes" id="UP000440694">
    <property type="component" value="Unassembled WGS sequence"/>
</dbReference>
<dbReference type="RefSeq" id="WP_154739394.1">
    <property type="nucleotide sequence ID" value="NZ_WMBQ01000001.1"/>
</dbReference>
<evidence type="ECO:0000313" key="3">
    <source>
        <dbReference type="Proteomes" id="UP000440694"/>
    </source>
</evidence>
<keyword evidence="1" id="KW-0812">Transmembrane</keyword>
<feature type="transmembrane region" description="Helical" evidence="1">
    <location>
        <begin position="87"/>
        <end position="107"/>
    </location>
</feature>
<protein>
    <submittedName>
        <fullName evidence="2">Uncharacterized protein</fullName>
    </submittedName>
</protein>
<organism evidence="2 3">
    <name type="scientific">Hyphomicrobium album</name>
    <dbReference type="NCBI Taxonomy" id="2665159"/>
    <lineage>
        <taxon>Bacteria</taxon>
        <taxon>Pseudomonadati</taxon>
        <taxon>Pseudomonadota</taxon>
        <taxon>Alphaproteobacteria</taxon>
        <taxon>Hyphomicrobiales</taxon>
        <taxon>Hyphomicrobiaceae</taxon>
        <taxon>Hyphomicrobium</taxon>
    </lineage>
</organism>
<gene>
    <name evidence="2" type="ORF">GIW81_11960</name>
</gene>
<keyword evidence="1" id="KW-1133">Transmembrane helix</keyword>
<name>A0A6I3KML6_9HYPH</name>
<feature type="transmembrane region" description="Helical" evidence="1">
    <location>
        <begin position="9"/>
        <end position="33"/>
    </location>
</feature>
<evidence type="ECO:0000313" key="2">
    <source>
        <dbReference type="EMBL" id="MTD95046.1"/>
    </source>
</evidence>
<feature type="transmembrane region" description="Helical" evidence="1">
    <location>
        <begin position="119"/>
        <end position="138"/>
    </location>
</feature>
<comment type="caution">
    <text evidence="2">The sequence shown here is derived from an EMBL/GenBank/DDBJ whole genome shotgun (WGS) entry which is preliminary data.</text>
</comment>
<keyword evidence="1" id="KW-0472">Membrane</keyword>
<sequence>MFWKTAGRILIVIPFALIMSAIAALFVLVTLGLERITQFLHVNPIGNEDVETIFAVMNQGMMLMASITLTPALLMVVIGEVARIRSIAYYVLGGGIALAAIPLLARYGQAGTVASSEALVWQVFATAGFAAGFVYWLIAGRNA</sequence>
<evidence type="ECO:0000256" key="1">
    <source>
        <dbReference type="SAM" id="Phobius"/>
    </source>
</evidence>
<reference evidence="2 3" key="1">
    <citation type="submission" date="2019-11" db="EMBL/GenBank/DDBJ databases">
        <title>Identification of a novel strain.</title>
        <authorList>
            <person name="Xu Q."/>
            <person name="Wang G."/>
        </authorList>
    </citation>
    <scope>NUCLEOTIDE SEQUENCE [LARGE SCALE GENOMIC DNA]</scope>
    <source>
        <strain evidence="3">xq</strain>
    </source>
</reference>
<dbReference type="EMBL" id="WMBQ01000001">
    <property type="protein sequence ID" value="MTD95046.1"/>
    <property type="molecule type" value="Genomic_DNA"/>
</dbReference>